<accession>A0A9P4U4R2</accession>
<keyword evidence="3" id="KW-1185">Reference proteome</keyword>
<dbReference type="EMBL" id="MU001517">
    <property type="protein sequence ID" value="KAF2437285.1"/>
    <property type="molecule type" value="Genomic_DNA"/>
</dbReference>
<comment type="caution">
    <text evidence="2">The sequence shown here is derived from an EMBL/GenBank/DDBJ whole genome shotgun (WGS) entry which is preliminary data.</text>
</comment>
<evidence type="ECO:0000256" key="1">
    <source>
        <dbReference type="SAM" id="MobiDB-lite"/>
    </source>
</evidence>
<proteinExistence type="predicted"/>
<dbReference type="Proteomes" id="UP000799764">
    <property type="component" value="Unassembled WGS sequence"/>
</dbReference>
<sequence>MMATPHVLCRQPGLGSFEYADGDLIDEELSLDPRTGSVVANIDMWLISFKPREDVRNGRGVLILGGGQSDPYGPGCGSWNLAKWMRLLGFHAFILLKQLNNGSKDPFRDSKLGSEHVRLALDIISERALPEDSLGICGFGLCFHLASALFTSDPQSWIAPETYFALKGIAFVIMGNVPISDCQVNQRELDSPNKREVRNYHPRYSQPYRYPPPAFYANSNHQHFDMFPQLLFQEIAKRKAELERHEYATSTYESSDGEDIYSDLLGQSASGWFDSCETWMRTMGFLVTENPPPEMHRSRHEASVSTHPGGRQPATSATANTRHPTNASTPGNTRGGVGRISMVSSNNGDGNQRKRRRR</sequence>
<protein>
    <submittedName>
        <fullName evidence="2">Uncharacterized protein</fullName>
    </submittedName>
</protein>
<reference evidence="2" key="1">
    <citation type="journal article" date="2020" name="Stud. Mycol.">
        <title>101 Dothideomycetes genomes: a test case for predicting lifestyles and emergence of pathogens.</title>
        <authorList>
            <person name="Haridas S."/>
            <person name="Albert R."/>
            <person name="Binder M."/>
            <person name="Bloem J."/>
            <person name="Labutti K."/>
            <person name="Salamov A."/>
            <person name="Andreopoulos B."/>
            <person name="Baker S."/>
            <person name="Barry K."/>
            <person name="Bills G."/>
            <person name="Bluhm B."/>
            <person name="Cannon C."/>
            <person name="Castanera R."/>
            <person name="Culley D."/>
            <person name="Daum C."/>
            <person name="Ezra D."/>
            <person name="Gonzalez J."/>
            <person name="Henrissat B."/>
            <person name="Kuo A."/>
            <person name="Liang C."/>
            <person name="Lipzen A."/>
            <person name="Lutzoni F."/>
            <person name="Magnuson J."/>
            <person name="Mondo S."/>
            <person name="Nolan M."/>
            <person name="Ohm R."/>
            <person name="Pangilinan J."/>
            <person name="Park H.-J."/>
            <person name="Ramirez L."/>
            <person name="Alfaro M."/>
            <person name="Sun H."/>
            <person name="Tritt A."/>
            <person name="Yoshinaga Y."/>
            <person name="Zwiers L.-H."/>
            <person name="Turgeon B."/>
            <person name="Goodwin S."/>
            <person name="Spatafora J."/>
            <person name="Crous P."/>
            <person name="Grigoriev I."/>
        </authorList>
    </citation>
    <scope>NUCLEOTIDE SEQUENCE</scope>
    <source>
        <strain evidence="2">CBS 690.94</strain>
    </source>
</reference>
<name>A0A9P4U4R2_9PLEO</name>
<organism evidence="2 3">
    <name type="scientific">Karstenula rhodostoma CBS 690.94</name>
    <dbReference type="NCBI Taxonomy" id="1392251"/>
    <lineage>
        <taxon>Eukaryota</taxon>
        <taxon>Fungi</taxon>
        <taxon>Dikarya</taxon>
        <taxon>Ascomycota</taxon>
        <taxon>Pezizomycotina</taxon>
        <taxon>Dothideomycetes</taxon>
        <taxon>Pleosporomycetidae</taxon>
        <taxon>Pleosporales</taxon>
        <taxon>Massarineae</taxon>
        <taxon>Didymosphaeriaceae</taxon>
        <taxon>Karstenula</taxon>
    </lineage>
</organism>
<gene>
    <name evidence="2" type="ORF">P171DRAFT_437883</name>
</gene>
<evidence type="ECO:0000313" key="3">
    <source>
        <dbReference type="Proteomes" id="UP000799764"/>
    </source>
</evidence>
<dbReference type="AlphaFoldDB" id="A0A9P4U4R2"/>
<feature type="region of interest" description="Disordered" evidence="1">
    <location>
        <begin position="290"/>
        <end position="358"/>
    </location>
</feature>
<evidence type="ECO:0000313" key="2">
    <source>
        <dbReference type="EMBL" id="KAF2437285.1"/>
    </source>
</evidence>
<feature type="compositionally biased region" description="Polar residues" evidence="1">
    <location>
        <begin position="313"/>
        <end position="332"/>
    </location>
</feature>